<comment type="caution">
    <text evidence="5">The sequence shown here is derived from an EMBL/GenBank/DDBJ whole genome shotgun (WGS) entry which is preliminary data.</text>
</comment>
<keyword evidence="1" id="KW-0645">Protease</keyword>
<dbReference type="Pfam" id="PF22936">
    <property type="entry name" value="Pol_BBD"/>
    <property type="match status" value="1"/>
</dbReference>
<name>A0A438FRY2_VITVI</name>
<dbReference type="Proteomes" id="UP000288805">
    <property type="component" value="Unassembled WGS sequence"/>
</dbReference>
<dbReference type="CDD" id="cd09272">
    <property type="entry name" value="RNase_HI_RT_Ty1"/>
    <property type="match status" value="1"/>
</dbReference>
<feature type="compositionally biased region" description="Low complexity" evidence="2">
    <location>
        <begin position="788"/>
        <end position="805"/>
    </location>
</feature>
<evidence type="ECO:0000256" key="2">
    <source>
        <dbReference type="SAM" id="MobiDB-lite"/>
    </source>
</evidence>
<accession>A0A438FRY2</accession>
<evidence type="ECO:0000313" key="5">
    <source>
        <dbReference type="EMBL" id="RVW62707.1"/>
    </source>
</evidence>
<feature type="region of interest" description="Disordered" evidence="2">
    <location>
        <begin position="783"/>
        <end position="806"/>
    </location>
</feature>
<dbReference type="Pfam" id="PF07727">
    <property type="entry name" value="RVT_2"/>
    <property type="match status" value="1"/>
</dbReference>
<keyword evidence="1" id="KW-0378">Hydrolase</keyword>
<gene>
    <name evidence="5" type="primary">RE1_1467</name>
    <name evidence="5" type="ORF">CK203_060329</name>
</gene>
<reference evidence="5 6" key="1">
    <citation type="journal article" date="2018" name="PLoS Genet.">
        <title>Population sequencing reveals clonal diversity and ancestral inbreeding in the grapevine cultivar Chardonnay.</title>
        <authorList>
            <person name="Roach M.J."/>
            <person name="Johnson D.L."/>
            <person name="Bohlmann J."/>
            <person name="van Vuuren H.J."/>
            <person name="Jones S.J."/>
            <person name="Pretorius I.S."/>
            <person name="Schmidt S.A."/>
            <person name="Borneman A.R."/>
        </authorList>
    </citation>
    <scope>NUCLEOTIDE SEQUENCE [LARGE SCALE GENOMIC DNA]</scope>
    <source>
        <strain evidence="6">cv. Chardonnay</strain>
        <tissue evidence="5">Leaf</tissue>
    </source>
</reference>
<dbReference type="GO" id="GO:0004190">
    <property type="term" value="F:aspartic-type endopeptidase activity"/>
    <property type="evidence" value="ECO:0007669"/>
    <property type="project" value="UniProtKB-KW"/>
</dbReference>
<feature type="region of interest" description="Disordered" evidence="2">
    <location>
        <begin position="136"/>
        <end position="205"/>
    </location>
</feature>
<dbReference type="EMBL" id="QGNW01000762">
    <property type="protein sequence ID" value="RVW62707.1"/>
    <property type="molecule type" value="Genomic_DNA"/>
</dbReference>
<sequence length="1038" mass="115211">MTTPHSIDITSAASPPNTEIPLITINILAQAPLKLTSTNYLSWKLQFETLYDLISQNVTEYFHSIKACADELAILGALLDLEDLIDKILDGLGDDYKELVCAVQARDTSITFDELHEKLLSFEASALAITSSKTSLPITANPTNKTNHQWRPNKPNNWRTPSPSHAPASNQNWRPPAPNNGRPPMNSDQCFKNRSNRPPSRPYQIYGIQGHTAKRCSSFQVLLIQSSTTALSSFNNSTAPWQPRVNFAANSTSPNPTWLLDSGASHHVTADLNNLSLHSPYNEIDDVMIGDGISLSITHTGSTTLSSPQSTFTLSDVLCVPTMKKNLLSISQFCITNNASVEFLPSSFFVKDLRSGAILFQGSTKDGVYEWTAPKNPILAFSIAKTTSINWHHRLGHPVLPILQHILSNSCLESSSSMPKDFSSTSKAYVSRHVQFVESIFPYTTLNIQQPHLATTTVSDWIPPVITIFIPPPAQPSSYTPEVQAPNLAPAADHISNTFPPPHQPGLTLHPEPALQQVSTPTPRHSMTTRTKNHITKPIQKLNLHTHLASSPSSEPTSVAQALKYSNWRKDINSDGSIDKFKARLIAKGFHQRPSVDYLETFSPVIKPTTVRLVLSIAVSNGWSLSQLDVNNAFLQGTLSKIVYMAQPPGFIDANKPTHVCKLHKAIYGLKQAPRAWYHELCQFLVDSRFKNSHSDTSLFILHAVTNLLYLLVYVDDIIITGNSNDLVSQVIECLAQHFSLKDLSPLSYFLGVEVVPHRHGLLLSQMRYIKDLLTRTNMQTAKPVHTPLPTSSSSIKLSSGSPLSDPTEYKTVVSSLQYLSLTHPDISFVVNKMSQFMHQPTDEHWTLVKRILCYLNGTVNDGLLLHRTLPLSLHAFSDSIHAFFDDDWAGNKDDYSSAGAYLVYLGSNLISWSSKKQKTVARFSTEAEYHSIATTAAELCWVCFLLSELYINLVSPPVVYCDNVSATQLSSNLIFHSRMKHVAVDYHFLHDQVQYGALRMAHVSSANQLVDLLTKPLPHSQFQKLQVKISLFPRGLS</sequence>
<proteinExistence type="predicted"/>
<evidence type="ECO:0000259" key="3">
    <source>
        <dbReference type="Pfam" id="PF07727"/>
    </source>
</evidence>
<protein>
    <submittedName>
        <fullName evidence="5">Retrovirus-related Pol polyprotein from transposon RE1</fullName>
    </submittedName>
</protein>
<feature type="compositionally biased region" description="Polar residues" evidence="2">
    <location>
        <begin position="136"/>
        <end position="173"/>
    </location>
</feature>
<dbReference type="InterPro" id="IPR054722">
    <property type="entry name" value="PolX-like_BBD"/>
</dbReference>
<feature type="compositionally biased region" description="Polar residues" evidence="2">
    <location>
        <begin position="186"/>
        <end position="198"/>
    </location>
</feature>
<dbReference type="InterPro" id="IPR013103">
    <property type="entry name" value="RVT_2"/>
</dbReference>
<feature type="domain" description="Reverse transcriptase Ty1/copia-type" evidence="3">
    <location>
        <begin position="577"/>
        <end position="789"/>
    </location>
</feature>
<keyword evidence="1" id="KW-0064">Aspartyl protease</keyword>
<dbReference type="PANTHER" id="PTHR11439">
    <property type="entry name" value="GAG-POL-RELATED RETROTRANSPOSON"/>
    <property type="match status" value="1"/>
</dbReference>
<dbReference type="InterPro" id="IPR043502">
    <property type="entry name" value="DNA/RNA_pol_sf"/>
</dbReference>
<organism evidence="5 6">
    <name type="scientific">Vitis vinifera</name>
    <name type="common">Grape</name>
    <dbReference type="NCBI Taxonomy" id="29760"/>
    <lineage>
        <taxon>Eukaryota</taxon>
        <taxon>Viridiplantae</taxon>
        <taxon>Streptophyta</taxon>
        <taxon>Embryophyta</taxon>
        <taxon>Tracheophyta</taxon>
        <taxon>Spermatophyta</taxon>
        <taxon>Magnoliopsida</taxon>
        <taxon>eudicotyledons</taxon>
        <taxon>Gunneridae</taxon>
        <taxon>Pentapetalae</taxon>
        <taxon>rosids</taxon>
        <taxon>Vitales</taxon>
        <taxon>Vitaceae</taxon>
        <taxon>Viteae</taxon>
        <taxon>Vitis</taxon>
    </lineage>
</organism>
<dbReference type="AlphaFoldDB" id="A0A438FRY2"/>
<dbReference type="PANTHER" id="PTHR11439:SF455">
    <property type="entry name" value="RLK (RECEPTOR-LIKE PROTEIN KINASE) 8, PUTATIVE-RELATED"/>
    <property type="match status" value="1"/>
</dbReference>
<feature type="domain" description="Retrovirus-related Pol polyprotein from transposon TNT 1-94-like beta-barrel" evidence="4">
    <location>
        <begin position="258"/>
        <end position="333"/>
    </location>
</feature>
<dbReference type="SUPFAM" id="SSF56672">
    <property type="entry name" value="DNA/RNA polymerases"/>
    <property type="match status" value="1"/>
</dbReference>
<evidence type="ECO:0000256" key="1">
    <source>
        <dbReference type="ARBA" id="ARBA00022750"/>
    </source>
</evidence>
<dbReference type="Pfam" id="PF14223">
    <property type="entry name" value="Retrotran_gag_2"/>
    <property type="match status" value="1"/>
</dbReference>
<evidence type="ECO:0000259" key="4">
    <source>
        <dbReference type="Pfam" id="PF22936"/>
    </source>
</evidence>
<evidence type="ECO:0000313" key="6">
    <source>
        <dbReference type="Proteomes" id="UP000288805"/>
    </source>
</evidence>